<dbReference type="GO" id="GO:0003676">
    <property type="term" value="F:nucleic acid binding"/>
    <property type="evidence" value="ECO:0007669"/>
    <property type="project" value="InterPro"/>
</dbReference>
<evidence type="ECO:0000256" key="6">
    <source>
        <dbReference type="SAM" id="Phobius"/>
    </source>
</evidence>
<feature type="compositionally biased region" description="Low complexity" evidence="5">
    <location>
        <begin position="359"/>
        <end position="378"/>
    </location>
</feature>
<evidence type="ECO:0000256" key="2">
    <source>
        <dbReference type="ARBA" id="ARBA00022771"/>
    </source>
</evidence>
<feature type="compositionally biased region" description="Basic and acidic residues" evidence="5">
    <location>
        <begin position="647"/>
        <end position="666"/>
    </location>
</feature>
<feature type="compositionally biased region" description="Basic and acidic residues" evidence="5">
    <location>
        <begin position="1192"/>
        <end position="1205"/>
    </location>
</feature>
<feature type="region of interest" description="Disordered" evidence="5">
    <location>
        <begin position="705"/>
        <end position="738"/>
    </location>
</feature>
<feature type="compositionally biased region" description="Basic and acidic residues" evidence="5">
    <location>
        <begin position="1426"/>
        <end position="1460"/>
    </location>
</feature>
<feature type="compositionally biased region" description="Basic residues" evidence="5">
    <location>
        <begin position="837"/>
        <end position="847"/>
    </location>
</feature>
<dbReference type="Proteomes" id="UP000475862">
    <property type="component" value="Unassembled WGS sequence"/>
</dbReference>
<dbReference type="GO" id="GO:0016533">
    <property type="term" value="C:protein kinase 5 complex"/>
    <property type="evidence" value="ECO:0007669"/>
    <property type="project" value="InterPro"/>
</dbReference>
<comment type="caution">
    <text evidence="9">The sequence shown here is derived from an EMBL/GenBank/DDBJ whole genome shotgun (WGS) entry which is preliminary data.</text>
</comment>
<dbReference type="InterPro" id="IPR014891">
    <property type="entry name" value="DWNN_domain"/>
</dbReference>
<dbReference type="FunFam" id="3.10.20.90:FF:000070">
    <property type="entry name" value="E3 ubiquitin-protein ligase RBBP6 isoform X2"/>
    <property type="match status" value="1"/>
</dbReference>
<dbReference type="Pfam" id="PF13696">
    <property type="entry name" value="zf-CCHC_2"/>
    <property type="match status" value="1"/>
</dbReference>
<feature type="region of interest" description="Disordered" evidence="5">
    <location>
        <begin position="352"/>
        <end position="378"/>
    </location>
</feature>
<feature type="region of interest" description="Disordered" evidence="5">
    <location>
        <begin position="986"/>
        <end position="1111"/>
    </location>
</feature>
<evidence type="ECO:0000259" key="8">
    <source>
        <dbReference type="PROSITE" id="PS51282"/>
    </source>
</evidence>
<feature type="compositionally biased region" description="Polar residues" evidence="5">
    <location>
        <begin position="1211"/>
        <end position="1221"/>
    </location>
</feature>
<dbReference type="Gene3D" id="4.10.60.10">
    <property type="entry name" value="Zinc finger, CCHC-type"/>
    <property type="match status" value="1"/>
</dbReference>
<dbReference type="PROSITE" id="PS51282">
    <property type="entry name" value="DWNN"/>
    <property type="match status" value="1"/>
</dbReference>
<feature type="compositionally biased region" description="Basic and acidic residues" evidence="5">
    <location>
        <begin position="1147"/>
        <end position="1184"/>
    </location>
</feature>
<evidence type="ECO:0000256" key="4">
    <source>
        <dbReference type="PROSITE-ProRule" id="PRU00047"/>
    </source>
</evidence>
<feature type="region of interest" description="Disordered" evidence="5">
    <location>
        <begin position="1141"/>
        <end position="1221"/>
    </location>
</feature>
<feature type="region of interest" description="Disordered" evidence="5">
    <location>
        <begin position="756"/>
        <end position="933"/>
    </location>
</feature>
<feature type="compositionally biased region" description="Basic and acidic residues" evidence="5">
    <location>
        <begin position="1613"/>
        <end position="1624"/>
    </location>
</feature>
<sequence length="1740" mass="199716">MSVHYKFKSAISYDTITFDGLHISVRDLKKAILHQKQIGKNTDFDLQVTNAQTNEEYTDDQTLIPKNTSLIVSRIPLTTQQKKAWERAEQNNQLVLSKQILNLDSHEPDSAKLKGADLLGSNASEEDKINAMMAQSTQEYDPSNFVKIRGGNQYGEVPINYVCHRCHNPGHWIKNCPNNNTTADPIDIKKATGIPRGFLVPVDGPSVPGAMLTGLGTFAVPSIDQEAYKQSMKPQKKQETKVEKVIIPEDLLCTLYLRNAVNGFKDKTGYSKPEAVKEKITPSKEQAPVPKINIQPPKEEVIIPTSTQSPPSDPSIEVSRDEIYQKIAAVGDPIDKTLRNYSAIGTINNNSHNHSTFKTSQSQNQSQVPPVSVNNNNRSNNTNVFLPVNAFQNTRHTVTKSTENRVQHIARYNSQSLSIPPHHHMRPCLPIGPADISVPPPPFAHPPPSIQSDVGYNQMQPCTKKGCQTYQSIRAGHPFFTYTDFNGKCHSNLALTEIIEPVWYWTGRSKSTVIDWYNLCRDVVVDQFSKRPKMGGPSYIVQIDESLFQGKRKYNRGCLQRGDYDPQPHEDSDETSINENEAPRDCQTLLPTIEREVEIGTTILSDQWRIQILELIKNNIKVIGASPLIHNPPPPGLDRNNSPAHASSDEGMHPPESNHHQMDKFDNQTGPQAMMRTGYPTGYYPPPPMSNYDPYNIPVDMRNRSYHRGYSRRPTRGQPMSSGFRPDYRNGGNYINNKRTIDDPLAVFQRILRERDSKRRDMRGRHSVSRSRSRSLSPSRSRSRSRTPSRIMNHRVRSITRSPLLRNRSITPRRRSRTRSRSPVRKRKKSLSPLKRLPVKSRRRTRSPSRDVQGRRSRSLSLHRRSRSRSRSLTHRNRMSPSPRFRSRSPSFYSSPSRFNNYHREDDNLGPNGGNWRGRGAWSKGTSQSYQQSHRFRGQFEGHYELGVGRSTDYANNFAQFDPHYAMDPNLVRDWDEIRDKEIREREKEKKEEEDKQKKISKSQSPVKHHKLEKQRQEHKLSPEKNHKDADKKDKGKRKKKKDIDLDKKKKKKSREKKEKDDGKKGDEKENKTNEGEIKLEIEGANQSNQEPAAPGTSESPPPFESVVVKEEEVKIKNAQNVSDGLYGDLDEVAPVDTSWGSFKVTEQTETHMKPKEETAGETIEEKPKEPEVLAELPERSKWEVEEDTSTTDDKSDMDKQKEGSVVENPELQNENSQVSVTNEVLKRAENAIFQKTVRTLDTAGKKTVVDKSESIKDKKLDTVKDKKTESEKHLSKDKKPDNVKEKKTDVTKEKKIEYVKEKKNDVNRDKKVDNIKDKKQDIIKDTKSDSKNKKNDVDKEKRPDVKEKKQETVKDRRTDRDRRSNDKSSEIKSGAEKSSRRDDYASKHKDKKNLESDAAADSSSIQREARKLGYSIQITIPSDLLDDKKSNKDGAKRISAKDRLGEKVEDRDDKHYKSRNEKRKSSRSRSPVRVHSTLIVPEPPPRKVRASSKTRRDSLKKDRIAKTERTTSNRPSRRDDEKKLDQQKKTEPRRVVRSDDKHHRTVDHKSVTKKEDRSEKTEVKKKEEKREEVVKKLKPKEKETEKKERKNRRLEPDRKVSDENFDNNDDEEIKKLPKDKESDDSISSSSSSSSSTDSSPVRSKKRKKTKKRKKKHVKKKKLASSSDSDDSDSSSESDDANSSKHKKKKKKEQLVDCKNFNCSTPFFLLTKYLFLTLFCISTSLIIIILIIYKYINYYL</sequence>
<gene>
    <name evidence="9" type="ORF">AGLY_011060</name>
</gene>
<dbReference type="GO" id="GO:0019901">
    <property type="term" value="F:protein kinase binding"/>
    <property type="evidence" value="ECO:0007669"/>
    <property type="project" value="TreeGrafter"/>
</dbReference>
<dbReference type="Pfam" id="PF08783">
    <property type="entry name" value="DWNN"/>
    <property type="match status" value="1"/>
</dbReference>
<dbReference type="GO" id="GO:0005737">
    <property type="term" value="C:cytoplasm"/>
    <property type="evidence" value="ECO:0007669"/>
    <property type="project" value="TreeGrafter"/>
</dbReference>
<feature type="compositionally biased region" description="Basic residues" evidence="5">
    <location>
        <begin position="811"/>
        <end position="830"/>
    </location>
</feature>
<dbReference type="Gene3D" id="3.10.20.90">
    <property type="entry name" value="Phosphatidylinositol 3-kinase Catalytic Subunit, Chain A, domain 1"/>
    <property type="match status" value="1"/>
</dbReference>
<evidence type="ECO:0008006" key="11">
    <source>
        <dbReference type="Google" id="ProtNLM"/>
    </source>
</evidence>
<dbReference type="SUPFAM" id="SSF57756">
    <property type="entry name" value="Retrovirus zinc finger-like domains"/>
    <property type="match status" value="1"/>
</dbReference>
<accession>A0A6G0TCZ6</accession>
<keyword evidence="6" id="KW-1133">Transmembrane helix</keyword>
<dbReference type="GO" id="GO:0061575">
    <property type="term" value="F:cyclin-dependent protein serine/threonine kinase activator activity"/>
    <property type="evidence" value="ECO:0007669"/>
    <property type="project" value="InterPro"/>
</dbReference>
<feature type="compositionally biased region" description="Basic residues" evidence="5">
    <location>
        <begin position="1461"/>
        <end position="1473"/>
    </location>
</feature>
<feature type="region of interest" description="Disordered" evidence="5">
    <location>
        <begin position="631"/>
        <end position="673"/>
    </location>
</feature>
<feature type="compositionally biased region" description="Basic residues" evidence="5">
    <location>
        <begin position="855"/>
        <end position="878"/>
    </location>
</feature>
<reference evidence="9 10" key="1">
    <citation type="submission" date="2019-08" db="EMBL/GenBank/DDBJ databases">
        <title>The genome of the soybean aphid Biotype 1, its phylome, world population structure and adaptation to the North American continent.</title>
        <authorList>
            <person name="Giordano R."/>
            <person name="Donthu R.K."/>
            <person name="Hernandez A.G."/>
            <person name="Wright C.L."/>
            <person name="Zimin A.V."/>
        </authorList>
    </citation>
    <scope>NUCLEOTIDE SEQUENCE [LARGE SCALE GENOMIC DNA]</scope>
    <source>
        <tissue evidence="9">Whole aphids</tissue>
    </source>
</reference>
<feature type="compositionally biased region" description="Polar residues" evidence="5">
    <location>
        <begin position="924"/>
        <end position="933"/>
    </location>
</feature>
<dbReference type="InterPro" id="IPR004944">
    <property type="entry name" value="CDK5_activator"/>
</dbReference>
<feature type="compositionally biased region" description="Basic and acidic residues" evidence="5">
    <location>
        <begin position="1014"/>
        <end position="1034"/>
    </location>
</feature>
<feature type="compositionally biased region" description="Basic and acidic residues" evidence="5">
    <location>
        <begin position="1495"/>
        <end position="1603"/>
    </location>
</feature>
<dbReference type="InterPro" id="IPR001878">
    <property type="entry name" value="Znf_CCHC"/>
</dbReference>
<dbReference type="InterPro" id="IPR036875">
    <property type="entry name" value="Znf_CCHC_sf"/>
</dbReference>
<feature type="compositionally biased region" description="Basic residues" evidence="5">
    <location>
        <begin position="760"/>
        <end position="773"/>
    </location>
</feature>
<keyword evidence="2 4" id="KW-0863">Zinc-finger</keyword>
<keyword evidence="10" id="KW-1185">Reference proteome</keyword>
<organism evidence="9 10">
    <name type="scientific">Aphis glycines</name>
    <name type="common">Soybean aphid</name>
    <dbReference type="NCBI Taxonomy" id="307491"/>
    <lineage>
        <taxon>Eukaryota</taxon>
        <taxon>Metazoa</taxon>
        <taxon>Ecdysozoa</taxon>
        <taxon>Arthropoda</taxon>
        <taxon>Hexapoda</taxon>
        <taxon>Insecta</taxon>
        <taxon>Pterygota</taxon>
        <taxon>Neoptera</taxon>
        <taxon>Paraneoptera</taxon>
        <taxon>Hemiptera</taxon>
        <taxon>Sternorrhyncha</taxon>
        <taxon>Aphidomorpha</taxon>
        <taxon>Aphidoidea</taxon>
        <taxon>Aphididae</taxon>
        <taxon>Aphidini</taxon>
        <taxon>Aphis</taxon>
        <taxon>Aphis</taxon>
    </lineage>
</organism>
<evidence type="ECO:0000256" key="3">
    <source>
        <dbReference type="ARBA" id="ARBA00022833"/>
    </source>
</evidence>
<dbReference type="SMART" id="SM00343">
    <property type="entry name" value="ZnF_C2HC"/>
    <property type="match status" value="1"/>
</dbReference>
<feature type="compositionally biased region" description="Basic residues" evidence="5">
    <location>
        <begin position="705"/>
        <end position="715"/>
    </location>
</feature>
<dbReference type="GO" id="GO:0008270">
    <property type="term" value="F:zinc ion binding"/>
    <property type="evidence" value="ECO:0007669"/>
    <property type="project" value="UniProtKB-KW"/>
</dbReference>
<feature type="domain" description="DWNN" evidence="8">
    <location>
        <begin position="3"/>
        <end position="76"/>
    </location>
</feature>
<proteinExistence type="predicted"/>
<evidence type="ECO:0000256" key="5">
    <source>
        <dbReference type="SAM" id="MobiDB-lite"/>
    </source>
</evidence>
<dbReference type="InterPro" id="IPR025829">
    <property type="entry name" value="Zn_knuckle_CX2CX3GHX4C"/>
</dbReference>
<feature type="compositionally biased region" description="Low complexity" evidence="5">
    <location>
        <begin position="880"/>
        <end position="899"/>
    </location>
</feature>
<feature type="compositionally biased region" description="Basic residues" evidence="5">
    <location>
        <begin position="781"/>
        <end position="798"/>
    </location>
</feature>
<name>A0A6G0TCZ6_APHGL</name>
<feature type="region of interest" description="Disordered" evidence="5">
    <location>
        <begin position="1240"/>
        <end position="1689"/>
    </location>
</feature>
<feature type="transmembrane region" description="Helical" evidence="6">
    <location>
        <begin position="1713"/>
        <end position="1736"/>
    </location>
</feature>
<dbReference type="PANTHER" id="PTHR23401:SF0">
    <property type="entry name" value="CYCLIN-DEPENDENT KINASE 5 ACTIVATOR"/>
    <property type="match status" value="1"/>
</dbReference>
<evidence type="ECO:0000256" key="1">
    <source>
        <dbReference type="ARBA" id="ARBA00022723"/>
    </source>
</evidence>
<keyword evidence="6" id="KW-0472">Membrane</keyword>
<feature type="compositionally biased region" description="Basic residues" evidence="5">
    <location>
        <begin position="1643"/>
        <end position="1663"/>
    </location>
</feature>
<dbReference type="OrthoDB" id="106784at2759"/>
<dbReference type="SMART" id="SM01180">
    <property type="entry name" value="DWNN"/>
    <property type="match status" value="1"/>
</dbReference>
<feature type="compositionally biased region" description="Basic and acidic residues" evidence="5">
    <location>
        <begin position="1244"/>
        <end position="1396"/>
    </location>
</feature>
<feature type="domain" description="CCHC-type" evidence="7">
    <location>
        <begin position="163"/>
        <end position="178"/>
    </location>
</feature>
<keyword evidence="6" id="KW-0812">Transmembrane</keyword>
<feature type="compositionally biased region" description="Basic and acidic residues" evidence="5">
    <location>
        <begin position="986"/>
        <end position="998"/>
    </location>
</feature>
<evidence type="ECO:0000313" key="10">
    <source>
        <dbReference type="Proteomes" id="UP000475862"/>
    </source>
</evidence>
<feature type="compositionally biased region" description="Acidic residues" evidence="5">
    <location>
        <begin position="1668"/>
        <end position="1680"/>
    </location>
</feature>
<dbReference type="EMBL" id="VYZN01000042">
    <property type="protein sequence ID" value="KAE9530598.1"/>
    <property type="molecule type" value="Genomic_DNA"/>
</dbReference>
<dbReference type="PANTHER" id="PTHR23401">
    <property type="entry name" value="CYCLIN DEPENDANT KINASE-5 ACTIVATOR"/>
    <property type="match status" value="1"/>
</dbReference>
<keyword evidence="1" id="KW-0479">Metal-binding</keyword>
<protein>
    <recommendedName>
        <fullName evidence="11">CCHC-type domain-containing protein</fullName>
    </recommendedName>
</protein>
<evidence type="ECO:0000259" key="7">
    <source>
        <dbReference type="PROSITE" id="PS50158"/>
    </source>
</evidence>
<feature type="compositionally biased region" description="Low complexity" evidence="5">
    <location>
        <begin position="1626"/>
        <end position="1640"/>
    </location>
</feature>
<feature type="compositionally biased region" description="Basic and acidic residues" evidence="5">
    <location>
        <begin position="1056"/>
        <end position="1082"/>
    </location>
</feature>
<feature type="region of interest" description="Disordered" evidence="5">
    <location>
        <begin position="558"/>
        <end position="585"/>
    </location>
</feature>
<keyword evidence="3" id="KW-0862">Zinc</keyword>
<evidence type="ECO:0000313" key="9">
    <source>
        <dbReference type="EMBL" id="KAE9530598.1"/>
    </source>
</evidence>
<dbReference type="PROSITE" id="PS50158">
    <property type="entry name" value="ZF_CCHC"/>
    <property type="match status" value="1"/>
</dbReference>